<organism evidence="3 4">
    <name type="scientific">Streptomyces nojiriensis</name>
    <dbReference type="NCBI Taxonomy" id="66374"/>
    <lineage>
        <taxon>Bacteria</taxon>
        <taxon>Bacillati</taxon>
        <taxon>Actinomycetota</taxon>
        <taxon>Actinomycetes</taxon>
        <taxon>Kitasatosporales</taxon>
        <taxon>Streptomycetaceae</taxon>
        <taxon>Streptomyces</taxon>
    </lineage>
</organism>
<proteinExistence type="predicted"/>
<sequence length="242" mass="25556">MSVAPVGPPAPSPYAALDGKGARLRAPVGLAIALAALFALVIGIACYAVYADWNTRALMEGLLTDPAAVSDAELDRGARLTGLVGTIQGNALFVTGIVFIIWFHRVRTNAEVFAPGADKLAGGWAIGAWFVPLANFWLPYRIAVKTWGSSTPYGDDAGYRRFSLTLVNLWWGTFVLSRLLGWYGGMSYSRAQSPGAARDAATTMLVGDVLDIVAAVLAVLFVRRLTAMQQARAAQGPAAAAV</sequence>
<keyword evidence="1" id="KW-0472">Membrane</keyword>
<gene>
    <name evidence="3" type="ORF">Snoj_33930</name>
</gene>
<feature type="transmembrane region" description="Helical" evidence="1">
    <location>
        <begin position="123"/>
        <end position="140"/>
    </location>
</feature>
<evidence type="ECO:0000313" key="3">
    <source>
        <dbReference type="EMBL" id="GHI69475.1"/>
    </source>
</evidence>
<keyword evidence="1" id="KW-1133">Transmembrane helix</keyword>
<dbReference type="GeneID" id="95587753"/>
<dbReference type="Proteomes" id="UP000613974">
    <property type="component" value="Unassembled WGS sequence"/>
</dbReference>
<accession>A0ABQ3SMW6</accession>
<dbReference type="Pfam" id="PF14219">
    <property type="entry name" value="DUF4328"/>
    <property type="match status" value="1"/>
</dbReference>
<reference evidence="4" key="1">
    <citation type="submission" date="2023-07" db="EMBL/GenBank/DDBJ databases">
        <title>Whole genome shotgun sequence of Streptomyces nojiriensis NBRC 13794.</title>
        <authorList>
            <person name="Komaki H."/>
            <person name="Tamura T."/>
        </authorList>
    </citation>
    <scope>NUCLEOTIDE SEQUENCE [LARGE SCALE GENOMIC DNA]</scope>
    <source>
        <strain evidence="4">NBRC 13794</strain>
    </source>
</reference>
<keyword evidence="1" id="KW-0812">Transmembrane</keyword>
<keyword evidence="4" id="KW-1185">Reference proteome</keyword>
<dbReference type="InterPro" id="IPR025565">
    <property type="entry name" value="DUF4328"/>
</dbReference>
<comment type="caution">
    <text evidence="3">The sequence shown here is derived from an EMBL/GenBank/DDBJ whole genome shotgun (WGS) entry which is preliminary data.</text>
</comment>
<protein>
    <recommendedName>
        <fullName evidence="2">DUF4328 domain-containing protein</fullName>
    </recommendedName>
</protein>
<evidence type="ECO:0000259" key="2">
    <source>
        <dbReference type="Pfam" id="PF14219"/>
    </source>
</evidence>
<evidence type="ECO:0000256" key="1">
    <source>
        <dbReference type="SAM" id="Phobius"/>
    </source>
</evidence>
<dbReference type="EMBL" id="BNEC01000005">
    <property type="protein sequence ID" value="GHI69475.1"/>
    <property type="molecule type" value="Genomic_DNA"/>
</dbReference>
<dbReference type="RefSeq" id="WP_189746603.1">
    <property type="nucleotide sequence ID" value="NZ_BMRL01000022.1"/>
</dbReference>
<feature type="transmembrane region" description="Helical" evidence="1">
    <location>
        <begin position="200"/>
        <end position="222"/>
    </location>
</feature>
<feature type="transmembrane region" description="Helical" evidence="1">
    <location>
        <begin position="28"/>
        <end position="50"/>
    </location>
</feature>
<feature type="transmembrane region" description="Helical" evidence="1">
    <location>
        <begin position="161"/>
        <end position="180"/>
    </location>
</feature>
<feature type="domain" description="DUF4328" evidence="2">
    <location>
        <begin position="67"/>
        <end position="227"/>
    </location>
</feature>
<feature type="transmembrane region" description="Helical" evidence="1">
    <location>
        <begin position="80"/>
        <end position="103"/>
    </location>
</feature>
<evidence type="ECO:0000313" key="4">
    <source>
        <dbReference type="Proteomes" id="UP000613974"/>
    </source>
</evidence>
<name>A0ABQ3SMW6_9ACTN</name>